<reference evidence="2" key="1">
    <citation type="journal article" date="2019" name="Int. J. Syst. Evol. Microbiol.">
        <title>The Global Catalogue of Microorganisms (GCM) 10K type strain sequencing project: providing services to taxonomists for standard genome sequencing and annotation.</title>
        <authorList>
            <consortium name="The Broad Institute Genomics Platform"/>
            <consortium name="The Broad Institute Genome Sequencing Center for Infectious Disease"/>
            <person name="Wu L."/>
            <person name="Ma J."/>
        </authorList>
    </citation>
    <scope>NUCLEOTIDE SEQUENCE [LARGE SCALE GENOMIC DNA]</scope>
    <source>
        <strain evidence="2">JCM 17666</strain>
    </source>
</reference>
<proteinExistence type="predicted"/>
<accession>A0ABP8H3M8</accession>
<evidence type="ECO:0000313" key="2">
    <source>
        <dbReference type="Proteomes" id="UP001501671"/>
    </source>
</evidence>
<dbReference type="SUPFAM" id="SSF55961">
    <property type="entry name" value="Bet v1-like"/>
    <property type="match status" value="1"/>
</dbReference>
<gene>
    <name evidence="1" type="ORF">GCM10023144_25710</name>
</gene>
<dbReference type="Gene3D" id="3.30.530.20">
    <property type="match status" value="1"/>
</dbReference>
<dbReference type="Proteomes" id="UP001501671">
    <property type="component" value="Unassembled WGS sequence"/>
</dbReference>
<keyword evidence="2" id="KW-1185">Reference proteome</keyword>
<evidence type="ECO:0000313" key="1">
    <source>
        <dbReference type="EMBL" id="GAA4333948.1"/>
    </source>
</evidence>
<comment type="caution">
    <text evidence="1">The sequence shown here is derived from an EMBL/GenBank/DDBJ whole genome shotgun (WGS) entry which is preliminary data.</text>
</comment>
<dbReference type="PANTHER" id="PTHR38588:SF1">
    <property type="entry name" value="BLL0334 PROTEIN"/>
    <property type="match status" value="1"/>
</dbReference>
<name>A0ABP8H3M8_9BURK</name>
<dbReference type="Pfam" id="PF06240">
    <property type="entry name" value="COXG"/>
    <property type="match status" value="1"/>
</dbReference>
<dbReference type="InterPro" id="IPR023393">
    <property type="entry name" value="START-like_dom_sf"/>
</dbReference>
<protein>
    <submittedName>
        <fullName evidence="1">Carbon monoxide dehydrogenase subunit G</fullName>
    </submittedName>
</protein>
<dbReference type="EMBL" id="BAABFO010000011">
    <property type="protein sequence ID" value="GAA4333948.1"/>
    <property type="molecule type" value="Genomic_DNA"/>
</dbReference>
<dbReference type="RefSeq" id="WP_345250024.1">
    <property type="nucleotide sequence ID" value="NZ_BAABFO010000011.1"/>
</dbReference>
<organism evidence="1 2">
    <name type="scientific">Pigmentiphaga soli</name>
    <dbReference type="NCBI Taxonomy" id="1007095"/>
    <lineage>
        <taxon>Bacteria</taxon>
        <taxon>Pseudomonadati</taxon>
        <taxon>Pseudomonadota</taxon>
        <taxon>Betaproteobacteria</taxon>
        <taxon>Burkholderiales</taxon>
        <taxon>Alcaligenaceae</taxon>
        <taxon>Pigmentiphaga</taxon>
    </lineage>
</organism>
<dbReference type="InterPro" id="IPR010419">
    <property type="entry name" value="CO_DH_gsu"/>
</dbReference>
<dbReference type="PANTHER" id="PTHR38588">
    <property type="entry name" value="BLL0334 PROTEIN"/>
    <property type="match status" value="1"/>
</dbReference>
<dbReference type="CDD" id="cd05018">
    <property type="entry name" value="CoxG"/>
    <property type="match status" value="1"/>
</dbReference>
<sequence>MELTGEQLLSQPRQVVWQCLNDPDVLKACVPGCESLERTADHEYRVVMLAAIGPVKARFNGTLRLSDLQPPASYSLAFEGAGGAAGFGKGGARVALAERDGGGTLLQYQSSAQVGGKLAQIGSRLIGAVAKKLSDEFFERFRAELERRVPAVDA</sequence>